<dbReference type="OrthoDB" id="330779at2"/>
<dbReference type="GO" id="GO:0030163">
    <property type="term" value="P:protein catabolic process"/>
    <property type="evidence" value="ECO:0007669"/>
    <property type="project" value="InterPro"/>
</dbReference>
<keyword evidence="2" id="KW-0378">Hydrolase</keyword>
<keyword evidence="3" id="KW-1185">Reference proteome</keyword>
<dbReference type="GO" id="GO:0008233">
    <property type="term" value="F:peptidase activity"/>
    <property type="evidence" value="ECO:0007669"/>
    <property type="project" value="UniProtKB-KW"/>
</dbReference>
<dbReference type="InterPro" id="IPR003769">
    <property type="entry name" value="ClpS_core"/>
</dbReference>
<protein>
    <submittedName>
        <fullName evidence="2">ATP-dependent Clp protease adaptor ClpS</fullName>
    </submittedName>
</protein>
<feature type="domain" description="Adaptor protein ClpS core" evidence="1">
    <location>
        <begin position="25"/>
        <end position="86"/>
    </location>
</feature>
<dbReference type="AlphaFoldDB" id="A0A4R9LWY9"/>
<dbReference type="GO" id="GO:0006508">
    <property type="term" value="P:proteolysis"/>
    <property type="evidence" value="ECO:0007669"/>
    <property type="project" value="UniProtKB-KW"/>
</dbReference>
<sequence length="96" mass="10955">MTDRKPPQTEIIPDNDLKTEDIYFYRVILFNDSVNDFDHVEDCLIKICFKNKKEAKKIALEAHNNGKAVCFTGSSEECETVAEKLSLEQLTVSVTK</sequence>
<dbReference type="Pfam" id="PF02617">
    <property type="entry name" value="ClpS"/>
    <property type="match status" value="1"/>
</dbReference>
<reference evidence="2" key="1">
    <citation type="journal article" date="2019" name="PLoS Negl. Trop. Dis.">
        <title>Revisiting the worldwide diversity of Leptospira species in the environment.</title>
        <authorList>
            <person name="Vincent A.T."/>
            <person name="Schiettekatte O."/>
            <person name="Bourhy P."/>
            <person name="Veyrier F.J."/>
            <person name="Picardeau M."/>
        </authorList>
    </citation>
    <scope>NUCLEOTIDE SEQUENCE [LARGE SCALE GENOMIC DNA]</scope>
    <source>
        <strain evidence="2">201300427</strain>
    </source>
</reference>
<dbReference type="PANTHER" id="PTHR33473:SF17">
    <property type="entry name" value="ATP-DEPENDENT CLP PROTEASE ADAPTER PROTEIN CLPS1, CHLOROPLASTIC"/>
    <property type="match status" value="1"/>
</dbReference>
<dbReference type="RefSeq" id="WP_135761604.1">
    <property type="nucleotide sequence ID" value="NZ_RQHW01000058.1"/>
</dbReference>
<accession>A0A4R9LWY9</accession>
<evidence type="ECO:0000313" key="2">
    <source>
        <dbReference type="EMBL" id="TGN17886.1"/>
    </source>
</evidence>
<dbReference type="Proteomes" id="UP000298058">
    <property type="component" value="Unassembled WGS sequence"/>
</dbReference>
<comment type="caution">
    <text evidence="2">The sequence shown here is derived from an EMBL/GenBank/DDBJ whole genome shotgun (WGS) entry which is preliminary data.</text>
</comment>
<evidence type="ECO:0000313" key="3">
    <source>
        <dbReference type="Proteomes" id="UP000298058"/>
    </source>
</evidence>
<name>A0A4R9LWY9_9LEPT</name>
<dbReference type="EMBL" id="RQHW01000058">
    <property type="protein sequence ID" value="TGN17886.1"/>
    <property type="molecule type" value="Genomic_DNA"/>
</dbReference>
<dbReference type="PANTHER" id="PTHR33473">
    <property type="entry name" value="ATP-DEPENDENT CLP PROTEASE ADAPTER PROTEIN CLPS1, CHLOROPLASTIC"/>
    <property type="match status" value="1"/>
</dbReference>
<dbReference type="InterPro" id="IPR014719">
    <property type="entry name" value="Ribosomal_bL12_C/ClpS-like"/>
</dbReference>
<dbReference type="SUPFAM" id="SSF54736">
    <property type="entry name" value="ClpS-like"/>
    <property type="match status" value="1"/>
</dbReference>
<evidence type="ECO:0000259" key="1">
    <source>
        <dbReference type="Pfam" id="PF02617"/>
    </source>
</evidence>
<gene>
    <name evidence="2" type="ORF">EHS15_16035</name>
</gene>
<keyword evidence="2" id="KW-0645">Protease</keyword>
<proteinExistence type="predicted"/>
<dbReference type="Gene3D" id="3.30.1390.10">
    <property type="match status" value="1"/>
</dbReference>
<organism evidence="2 3">
    <name type="scientific">Leptospira idonii</name>
    <dbReference type="NCBI Taxonomy" id="1193500"/>
    <lineage>
        <taxon>Bacteria</taxon>
        <taxon>Pseudomonadati</taxon>
        <taxon>Spirochaetota</taxon>
        <taxon>Spirochaetia</taxon>
        <taxon>Leptospirales</taxon>
        <taxon>Leptospiraceae</taxon>
        <taxon>Leptospira</taxon>
    </lineage>
</organism>
<dbReference type="InterPro" id="IPR022935">
    <property type="entry name" value="ClpS"/>
</dbReference>